<dbReference type="Proteomes" id="UP000738349">
    <property type="component" value="Unassembled WGS sequence"/>
</dbReference>
<accession>A0A9P9FNJ1</accession>
<dbReference type="Pfam" id="PF20493">
    <property type="entry name" value="WD-like_fungi"/>
    <property type="match status" value="1"/>
</dbReference>
<gene>
    <name evidence="3" type="ORF">EDB81DRAFT_681345</name>
</gene>
<protein>
    <recommendedName>
        <fullName evidence="2">WD-like domain-containing protein</fullName>
    </recommendedName>
</protein>
<feature type="signal peptide" evidence="1">
    <location>
        <begin position="1"/>
        <end position="22"/>
    </location>
</feature>
<name>A0A9P9FNJ1_9HYPO</name>
<evidence type="ECO:0000313" key="3">
    <source>
        <dbReference type="EMBL" id="KAH7166499.1"/>
    </source>
</evidence>
<organism evidence="3 4">
    <name type="scientific">Dactylonectria macrodidyma</name>
    <dbReference type="NCBI Taxonomy" id="307937"/>
    <lineage>
        <taxon>Eukaryota</taxon>
        <taxon>Fungi</taxon>
        <taxon>Dikarya</taxon>
        <taxon>Ascomycota</taxon>
        <taxon>Pezizomycotina</taxon>
        <taxon>Sordariomycetes</taxon>
        <taxon>Hypocreomycetidae</taxon>
        <taxon>Hypocreales</taxon>
        <taxon>Nectriaceae</taxon>
        <taxon>Dactylonectria</taxon>
    </lineage>
</organism>
<dbReference type="EMBL" id="JAGMUV010000003">
    <property type="protein sequence ID" value="KAH7166499.1"/>
    <property type="molecule type" value="Genomic_DNA"/>
</dbReference>
<sequence length="258" mass="28556">MTIFYTLFVLTLALSRSIGVAASTNDTNLVEQLFLDISADDVTNNTDGIPTVEPWASKYVTTIQEKRFGDAVWARYHMMGEVKNDIVGDTNLTVLGGIKEDAMGYKANAAEQFTEALSLYENTSSEDAHTDVLDVISNVNLQDVSHLEERVTFGIKCSGDHLAYRSCCYRVLDLMSKQKTYLRGRRLVYSINSCNLRVGPQGKGSDVTYYTAHAMALLIEEQCSRVLSCCDSVKVSGYSPRNSGRRKICLSSKSTGCY</sequence>
<dbReference type="OrthoDB" id="5100247at2759"/>
<dbReference type="InterPro" id="IPR046925">
    <property type="entry name" value="WD-like_fungi"/>
</dbReference>
<feature type="chain" id="PRO_5040354671" description="WD-like domain-containing protein" evidence="1">
    <location>
        <begin position="23"/>
        <end position="258"/>
    </location>
</feature>
<dbReference type="AlphaFoldDB" id="A0A9P9FNJ1"/>
<reference evidence="3" key="1">
    <citation type="journal article" date="2021" name="Nat. Commun.">
        <title>Genetic determinants of endophytism in the Arabidopsis root mycobiome.</title>
        <authorList>
            <person name="Mesny F."/>
            <person name="Miyauchi S."/>
            <person name="Thiergart T."/>
            <person name="Pickel B."/>
            <person name="Atanasova L."/>
            <person name="Karlsson M."/>
            <person name="Huettel B."/>
            <person name="Barry K.W."/>
            <person name="Haridas S."/>
            <person name="Chen C."/>
            <person name="Bauer D."/>
            <person name="Andreopoulos W."/>
            <person name="Pangilinan J."/>
            <person name="LaButti K."/>
            <person name="Riley R."/>
            <person name="Lipzen A."/>
            <person name="Clum A."/>
            <person name="Drula E."/>
            <person name="Henrissat B."/>
            <person name="Kohler A."/>
            <person name="Grigoriev I.V."/>
            <person name="Martin F.M."/>
            <person name="Hacquard S."/>
        </authorList>
    </citation>
    <scope>NUCLEOTIDE SEQUENCE</scope>
    <source>
        <strain evidence="3">MPI-CAGE-AT-0147</strain>
    </source>
</reference>
<feature type="domain" description="WD-like" evidence="2">
    <location>
        <begin position="63"/>
        <end position="257"/>
    </location>
</feature>
<keyword evidence="1" id="KW-0732">Signal</keyword>
<proteinExistence type="predicted"/>
<evidence type="ECO:0000256" key="1">
    <source>
        <dbReference type="SAM" id="SignalP"/>
    </source>
</evidence>
<evidence type="ECO:0000259" key="2">
    <source>
        <dbReference type="Pfam" id="PF20493"/>
    </source>
</evidence>
<comment type="caution">
    <text evidence="3">The sequence shown here is derived from an EMBL/GenBank/DDBJ whole genome shotgun (WGS) entry which is preliminary data.</text>
</comment>
<evidence type="ECO:0000313" key="4">
    <source>
        <dbReference type="Proteomes" id="UP000738349"/>
    </source>
</evidence>
<keyword evidence="4" id="KW-1185">Reference proteome</keyword>